<accession>A0A285K7Y3</accession>
<evidence type="ECO:0000256" key="1">
    <source>
        <dbReference type="SAM" id="Phobius"/>
    </source>
</evidence>
<dbReference type="RefSeq" id="WP_179855607.1">
    <property type="nucleotide sequence ID" value="NZ_OBDY01000033.1"/>
</dbReference>
<dbReference type="InterPro" id="IPR003675">
    <property type="entry name" value="Rce1/LyrA-like_dom"/>
</dbReference>
<keyword evidence="3" id="KW-0378">Hydrolase</keyword>
<keyword evidence="4" id="KW-1185">Reference proteome</keyword>
<feature type="domain" description="CAAX prenyl protease 2/Lysostaphin resistance protein A-like" evidence="2">
    <location>
        <begin position="157"/>
        <end position="245"/>
    </location>
</feature>
<feature type="transmembrane region" description="Helical" evidence="1">
    <location>
        <begin position="111"/>
        <end position="136"/>
    </location>
</feature>
<evidence type="ECO:0000259" key="2">
    <source>
        <dbReference type="Pfam" id="PF02517"/>
    </source>
</evidence>
<feature type="transmembrane region" description="Helical" evidence="1">
    <location>
        <begin position="66"/>
        <end position="90"/>
    </location>
</feature>
<dbReference type="GO" id="GO:0004175">
    <property type="term" value="F:endopeptidase activity"/>
    <property type="evidence" value="ECO:0007669"/>
    <property type="project" value="UniProtKB-ARBA"/>
</dbReference>
<dbReference type="AlphaFoldDB" id="A0A285K7Y3"/>
<dbReference type="GO" id="GO:0006508">
    <property type="term" value="P:proteolysis"/>
    <property type="evidence" value="ECO:0007669"/>
    <property type="project" value="UniProtKB-KW"/>
</dbReference>
<dbReference type="EMBL" id="OBDY01000033">
    <property type="protein sequence ID" value="SNY68685.1"/>
    <property type="molecule type" value="Genomic_DNA"/>
</dbReference>
<sequence>MVIAPAPSTPYHRLARTPAFRWWKSVLGTLFIVACGIAVAIFGLAAVTVAALIAGRPEDADGLPSFGPLTTLATSFLLIAALLPFPLLAARLIQSRPAGTLSSVTGRLRGRWLLSCLPVAAVAIIVFLSAGMTFAAATGEDVGLDDPLAGWGPFAVSMLVLLLVVPLQAAAEEYLTRGWLLQAIGTRNPWLPLAVQAIVFASLHGWGTPWGFADLIVFGAVAGWLTIRTGGLEAAIALHVMNNLIGSGLAAAYGDLTLDETATDMPWQLAVIDLPVLLGYARVILLLARRHKIAGTVPPGTFPPPQPPPWIPTQPYGWQQAENITRA</sequence>
<feature type="transmembrane region" description="Helical" evidence="1">
    <location>
        <begin position="26"/>
        <end position="54"/>
    </location>
</feature>
<feature type="transmembrane region" description="Helical" evidence="1">
    <location>
        <begin position="209"/>
        <end position="227"/>
    </location>
</feature>
<gene>
    <name evidence="3" type="ORF">SAMN05421748_133114</name>
</gene>
<protein>
    <submittedName>
        <fullName evidence="3">Membrane protease YdiL, CAAX protease family</fullName>
    </submittedName>
</protein>
<keyword evidence="1" id="KW-0472">Membrane</keyword>
<feature type="transmembrane region" description="Helical" evidence="1">
    <location>
        <begin position="179"/>
        <end position="203"/>
    </location>
</feature>
<proteinExistence type="predicted"/>
<organism evidence="3 4">
    <name type="scientific">Paractinoplanes atraurantiacus</name>
    <dbReference type="NCBI Taxonomy" id="1036182"/>
    <lineage>
        <taxon>Bacteria</taxon>
        <taxon>Bacillati</taxon>
        <taxon>Actinomycetota</taxon>
        <taxon>Actinomycetes</taxon>
        <taxon>Micromonosporales</taxon>
        <taxon>Micromonosporaceae</taxon>
        <taxon>Paractinoplanes</taxon>
    </lineage>
</organism>
<keyword evidence="1" id="KW-0812">Transmembrane</keyword>
<reference evidence="3 4" key="1">
    <citation type="submission" date="2017-09" db="EMBL/GenBank/DDBJ databases">
        <authorList>
            <person name="Ehlers B."/>
            <person name="Leendertz F.H."/>
        </authorList>
    </citation>
    <scope>NUCLEOTIDE SEQUENCE [LARGE SCALE GENOMIC DNA]</scope>
    <source>
        <strain evidence="3 4">CGMCC 4.6857</strain>
    </source>
</reference>
<dbReference type="Pfam" id="PF02517">
    <property type="entry name" value="Rce1-like"/>
    <property type="match status" value="1"/>
</dbReference>
<keyword evidence="1" id="KW-1133">Transmembrane helix</keyword>
<evidence type="ECO:0000313" key="3">
    <source>
        <dbReference type="EMBL" id="SNY68685.1"/>
    </source>
</evidence>
<feature type="transmembrane region" description="Helical" evidence="1">
    <location>
        <begin position="265"/>
        <end position="288"/>
    </location>
</feature>
<feature type="transmembrane region" description="Helical" evidence="1">
    <location>
        <begin position="234"/>
        <end position="253"/>
    </location>
</feature>
<dbReference type="Proteomes" id="UP000219612">
    <property type="component" value="Unassembled WGS sequence"/>
</dbReference>
<dbReference type="GO" id="GO:0080120">
    <property type="term" value="P:CAAX-box protein maturation"/>
    <property type="evidence" value="ECO:0007669"/>
    <property type="project" value="UniProtKB-ARBA"/>
</dbReference>
<evidence type="ECO:0000313" key="4">
    <source>
        <dbReference type="Proteomes" id="UP000219612"/>
    </source>
</evidence>
<feature type="transmembrane region" description="Helical" evidence="1">
    <location>
        <begin position="148"/>
        <end position="167"/>
    </location>
</feature>
<keyword evidence="3" id="KW-0645">Protease</keyword>
<name>A0A285K7Y3_9ACTN</name>